<keyword evidence="5" id="KW-0998">Cell outer membrane</keyword>
<dbReference type="Pfam" id="PF14322">
    <property type="entry name" value="SusD-like_3"/>
    <property type="match status" value="1"/>
</dbReference>
<evidence type="ECO:0000256" key="5">
    <source>
        <dbReference type="ARBA" id="ARBA00023237"/>
    </source>
</evidence>
<dbReference type="Pfam" id="PF07980">
    <property type="entry name" value="SusD_RagB"/>
    <property type="match status" value="1"/>
</dbReference>
<keyword evidence="3 6" id="KW-0732">Signal</keyword>
<dbReference type="EMBL" id="QPMM01000007">
    <property type="protein sequence ID" value="RFS21863.1"/>
    <property type="molecule type" value="Genomic_DNA"/>
</dbReference>
<evidence type="ECO:0000256" key="4">
    <source>
        <dbReference type="ARBA" id="ARBA00023136"/>
    </source>
</evidence>
<feature type="signal peptide" evidence="6">
    <location>
        <begin position="1"/>
        <end position="23"/>
    </location>
</feature>
<keyword evidence="4" id="KW-0472">Membrane</keyword>
<protein>
    <submittedName>
        <fullName evidence="9">RagB/SusD family nutrient uptake outer membrane protein</fullName>
    </submittedName>
</protein>
<dbReference type="AlphaFoldDB" id="A0A3E1Y8Y2"/>
<reference evidence="9 10" key="1">
    <citation type="submission" date="2018-07" db="EMBL/GenBank/DDBJ databases">
        <title>Chitinophaga K2CV101002-2 sp. nov., isolated from a monsoon evergreen broad-leaved forest soil.</title>
        <authorList>
            <person name="Lv Y."/>
        </authorList>
    </citation>
    <scope>NUCLEOTIDE SEQUENCE [LARGE SCALE GENOMIC DNA]</scope>
    <source>
        <strain evidence="9 10">GDMCC 1.1288</strain>
    </source>
</reference>
<evidence type="ECO:0000256" key="1">
    <source>
        <dbReference type="ARBA" id="ARBA00004442"/>
    </source>
</evidence>
<sequence length="541" mass="61614">MKNVMKYIFPVMLLLLMATISCNKMLDEKVVTNATDDFYNTKAGFLTAVNGSYVSMRNFYSSERGMTLTETGTDIITNGSDGNYKFTSQYTSQLDSRYDHVREVWNSFYQTLNTCNVVISRADKIKDLDDATKKKGIAEAKFCRAHYHFTLMEMFGAIPLSLKENTDILREAHRDSVSAVFTAVINDLLDAEKDLPASQSEWGRATRPAAEHLLARVYLTRASSAAAQATDYENAAKYADMVIKNYGFKLLDDPGLVWAQGKENNSETIWAAQFTTDPLYNYPDNNACRFFLMQYDVLPGMKRDLPNGTPWKRFRPTKFLLDTLYKERVHDTRYEKFFTSVWFTNAPTSTLNLGDTSIYLPGFDVSAAEIASKKYMLVPPRLYTEKLYPSLNKFADALRPDNQASGVRPFIAFRLAETYLIEAEAMLMQGDPQTAANLVNVVRLRAARVGTTDTETQTHRDAMKVGPANMSIDFLLDERGRELVGEQLRWFDLVRTHKLLERVRLHNDEARANIKSAHVLRPIPQDQIDRTKNEFLQNPGY</sequence>
<accession>A0A3E1Y8Y2</accession>
<evidence type="ECO:0000256" key="6">
    <source>
        <dbReference type="SAM" id="SignalP"/>
    </source>
</evidence>
<keyword evidence="10" id="KW-1185">Reference proteome</keyword>
<dbReference type="PROSITE" id="PS51257">
    <property type="entry name" value="PROKAR_LIPOPROTEIN"/>
    <property type="match status" value="1"/>
</dbReference>
<proteinExistence type="inferred from homology"/>
<dbReference type="InterPro" id="IPR012944">
    <property type="entry name" value="SusD_RagB_dom"/>
</dbReference>
<evidence type="ECO:0000259" key="7">
    <source>
        <dbReference type="Pfam" id="PF07980"/>
    </source>
</evidence>
<comment type="subcellular location">
    <subcellularLocation>
        <location evidence="1">Cell outer membrane</location>
    </subcellularLocation>
</comment>
<feature type="chain" id="PRO_5017779380" evidence="6">
    <location>
        <begin position="24"/>
        <end position="541"/>
    </location>
</feature>
<name>A0A3E1Y8Y2_9BACT</name>
<dbReference type="InterPro" id="IPR033985">
    <property type="entry name" value="SusD-like_N"/>
</dbReference>
<dbReference type="Gene3D" id="1.25.40.390">
    <property type="match status" value="1"/>
</dbReference>
<dbReference type="GO" id="GO:0009279">
    <property type="term" value="C:cell outer membrane"/>
    <property type="evidence" value="ECO:0007669"/>
    <property type="project" value="UniProtKB-SubCell"/>
</dbReference>
<dbReference type="Proteomes" id="UP000260644">
    <property type="component" value="Unassembled WGS sequence"/>
</dbReference>
<feature type="domain" description="RagB/SusD" evidence="7">
    <location>
        <begin position="384"/>
        <end position="541"/>
    </location>
</feature>
<evidence type="ECO:0000256" key="2">
    <source>
        <dbReference type="ARBA" id="ARBA00006275"/>
    </source>
</evidence>
<gene>
    <name evidence="9" type="ORF">DVR12_14510</name>
</gene>
<evidence type="ECO:0000313" key="9">
    <source>
        <dbReference type="EMBL" id="RFS21863.1"/>
    </source>
</evidence>
<feature type="domain" description="SusD-like N-terminal" evidence="8">
    <location>
        <begin position="45"/>
        <end position="219"/>
    </location>
</feature>
<evidence type="ECO:0000313" key="10">
    <source>
        <dbReference type="Proteomes" id="UP000260644"/>
    </source>
</evidence>
<evidence type="ECO:0000256" key="3">
    <source>
        <dbReference type="ARBA" id="ARBA00022729"/>
    </source>
</evidence>
<comment type="similarity">
    <text evidence="2">Belongs to the SusD family.</text>
</comment>
<comment type="caution">
    <text evidence="9">The sequence shown here is derived from an EMBL/GenBank/DDBJ whole genome shotgun (WGS) entry which is preliminary data.</text>
</comment>
<evidence type="ECO:0000259" key="8">
    <source>
        <dbReference type="Pfam" id="PF14322"/>
    </source>
</evidence>
<dbReference type="InterPro" id="IPR011990">
    <property type="entry name" value="TPR-like_helical_dom_sf"/>
</dbReference>
<organism evidence="9 10">
    <name type="scientific">Chitinophaga silvatica</name>
    <dbReference type="NCBI Taxonomy" id="2282649"/>
    <lineage>
        <taxon>Bacteria</taxon>
        <taxon>Pseudomonadati</taxon>
        <taxon>Bacteroidota</taxon>
        <taxon>Chitinophagia</taxon>
        <taxon>Chitinophagales</taxon>
        <taxon>Chitinophagaceae</taxon>
        <taxon>Chitinophaga</taxon>
    </lineage>
</organism>
<dbReference type="SUPFAM" id="SSF48452">
    <property type="entry name" value="TPR-like"/>
    <property type="match status" value="1"/>
</dbReference>